<keyword evidence="4" id="KW-1185">Reference proteome</keyword>
<sequence length="260" mass="27578">MDWRTDFDEVTAATGRLVTTLRGLADADMRAPSALPGWSRGHLATHIARNADSLWNLLEWARTGTEIAQYPSPAARNADIESGAGRPAAALADDVEESAARLAGQVRALPEDAWHAPVQALAGWSHPAWFTVYRRWQEVEAHHVDLAAGHRVADWSGPYVRWALDDTLAGLTVLPGDKLGELAGARVAATDLDLAATFDHAPGGPEVTGPAHLLLGWLSGRADGTDLAVHPDGLAVRPDGPLPAPPPWPHPPAPGRLTLG</sequence>
<dbReference type="Gene3D" id="1.20.120.450">
    <property type="entry name" value="dinb family like domain"/>
    <property type="match status" value="1"/>
</dbReference>
<dbReference type="InterPro" id="IPR024344">
    <property type="entry name" value="MDMPI_metal-binding"/>
</dbReference>
<dbReference type="InterPro" id="IPR036527">
    <property type="entry name" value="SCP2_sterol-bd_dom_sf"/>
</dbReference>
<dbReference type="SUPFAM" id="SSF55718">
    <property type="entry name" value="SCP-like"/>
    <property type="match status" value="1"/>
</dbReference>
<evidence type="ECO:0000259" key="2">
    <source>
        <dbReference type="Pfam" id="PF11716"/>
    </source>
</evidence>
<evidence type="ECO:0000256" key="1">
    <source>
        <dbReference type="SAM" id="MobiDB-lite"/>
    </source>
</evidence>
<evidence type="ECO:0000313" key="4">
    <source>
        <dbReference type="Proteomes" id="UP000251891"/>
    </source>
</evidence>
<feature type="domain" description="Mycothiol-dependent maleylpyruvate isomerase metal-binding" evidence="2">
    <location>
        <begin position="11"/>
        <end position="147"/>
    </location>
</feature>
<dbReference type="InterPro" id="IPR034660">
    <property type="entry name" value="DinB/YfiT-like"/>
</dbReference>
<name>A0A365GYF1_9ACTN</name>
<organism evidence="3 4">
    <name type="scientific">Actinomadura craniellae</name>
    <dbReference type="NCBI Taxonomy" id="2231787"/>
    <lineage>
        <taxon>Bacteria</taxon>
        <taxon>Bacillati</taxon>
        <taxon>Actinomycetota</taxon>
        <taxon>Actinomycetes</taxon>
        <taxon>Streptosporangiales</taxon>
        <taxon>Thermomonosporaceae</taxon>
        <taxon>Actinomadura</taxon>
    </lineage>
</organism>
<dbReference type="InterPro" id="IPR017517">
    <property type="entry name" value="Maleyloyr_isom"/>
</dbReference>
<accession>A0A365GYF1</accession>
<protein>
    <recommendedName>
        <fullName evidence="2">Mycothiol-dependent maleylpyruvate isomerase metal-binding domain-containing protein</fullName>
    </recommendedName>
</protein>
<dbReference type="SUPFAM" id="SSF109854">
    <property type="entry name" value="DinB/YfiT-like putative metalloenzymes"/>
    <property type="match status" value="1"/>
</dbReference>
<dbReference type="EMBL" id="QLYX01000016">
    <property type="protein sequence ID" value="RAY11859.1"/>
    <property type="molecule type" value="Genomic_DNA"/>
</dbReference>
<dbReference type="NCBIfam" id="TIGR03083">
    <property type="entry name" value="maleylpyruvate isomerase family mycothiol-dependent enzyme"/>
    <property type="match status" value="1"/>
</dbReference>
<dbReference type="OrthoDB" id="5118203at2"/>
<feature type="region of interest" description="Disordered" evidence="1">
    <location>
        <begin position="236"/>
        <end position="260"/>
    </location>
</feature>
<dbReference type="Proteomes" id="UP000251891">
    <property type="component" value="Unassembled WGS sequence"/>
</dbReference>
<evidence type="ECO:0000313" key="3">
    <source>
        <dbReference type="EMBL" id="RAY11859.1"/>
    </source>
</evidence>
<feature type="compositionally biased region" description="Pro residues" evidence="1">
    <location>
        <begin position="240"/>
        <end position="254"/>
    </location>
</feature>
<gene>
    <name evidence="3" type="ORF">DPM19_28205</name>
</gene>
<proteinExistence type="predicted"/>
<dbReference type="Pfam" id="PF11716">
    <property type="entry name" value="MDMPI_N"/>
    <property type="match status" value="1"/>
</dbReference>
<reference evidence="3 4" key="1">
    <citation type="submission" date="2018-06" db="EMBL/GenBank/DDBJ databases">
        <title>Actinomadura craniellae sp. nov. isolated from marine sponge Craniella sp.</title>
        <authorList>
            <person name="Li L."/>
            <person name="Xu Q.H."/>
            <person name="Lin H.W."/>
            <person name="Lu Y.H."/>
        </authorList>
    </citation>
    <scope>NUCLEOTIDE SEQUENCE [LARGE SCALE GENOMIC DNA]</scope>
    <source>
        <strain evidence="3 4">LHW63021</strain>
    </source>
</reference>
<dbReference type="GO" id="GO:0046872">
    <property type="term" value="F:metal ion binding"/>
    <property type="evidence" value="ECO:0007669"/>
    <property type="project" value="InterPro"/>
</dbReference>
<dbReference type="AlphaFoldDB" id="A0A365GYF1"/>
<comment type="caution">
    <text evidence="3">The sequence shown here is derived from an EMBL/GenBank/DDBJ whole genome shotgun (WGS) entry which is preliminary data.</text>
</comment>